<organism evidence="2 3">
    <name type="scientific">Devosia psychrophila</name>
    <dbReference type="NCBI Taxonomy" id="728005"/>
    <lineage>
        <taxon>Bacteria</taxon>
        <taxon>Pseudomonadati</taxon>
        <taxon>Pseudomonadota</taxon>
        <taxon>Alphaproteobacteria</taxon>
        <taxon>Hyphomicrobiales</taxon>
        <taxon>Devosiaceae</taxon>
        <taxon>Devosia</taxon>
    </lineage>
</organism>
<name>A0A1I1QXC9_9HYPH</name>
<proteinExistence type="predicted"/>
<evidence type="ECO:0000256" key="1">
    <source>
        <dbReference type="SAM" id="MobiDB-lite"/>
    </source>
</evidence>
<protein>
    <submittedName>
        <fullName evidence="2">Uncharacterized protein</fullName>
    </submittedName>
</protein>
<dbReference type="AlphaFoldDB" id="A0A1I1QXC9"/>
<gene>
    <name evidence="2" type="ORF">SAMN04488059_13431</name>
</gene>
<evidence type="ECO:0000313" key="3">
    <source>
        <dbReference type="Proteomes" id="UP000182258"/>
    </source>
</evidence>
<accession>A0A1I1QXC9</accession>
<dbReference type="Proteomes" id="UP000182258">
    <property type="component" value="Unassembled WGS sequence"/>
</dbReference>
<sequence>MMSEKKPIEKTSAPDLKDIEPGSDAEATPVPEVGKTTADPKKKKPD</sequence>
<feature type="region of interest" description="Disordered" evidence="1">
    <location>
        <begin position="1"/>
        <end position="46"/>
    </location>
</feature>
<reference evidence="2 3" key="1">
    <citation type="submission" date="2016-10" db="EMBL/GenBank/DDBJ databases">
        <authorList>
            <person name="de Groot N.N."/>
        </authorList>
    </citation>
    <scope>NUCLEOTIDE SEQUENCE [LARGE SCALE GENOMIC DNA]</scope>
    <source>
        <strain evidence="2 3">CGMCC 1.10210</strain>
    </source>
</reference>
<dbReference type="EMBL" id="FOMB01000034">
    <property type="protein sequence ID" value="SFD26637.1"/>
    <property type="molecule type" value="Genomic_DNA"/>
</dbReference>
<evidence type="ECO:0000313" key="2">
    <source>
        <dbReference type="EMBL" id="SFD26637.1"/>
    </source>
</evidence>